<comment type="caution">
    <text evidence="1">The sequence shown here is derived from an EMBL/GenBank/DDBJ whole genome shotgun (WGS) entry which is preliminary data.</text>
</comment>
<keyword evidence="2" id="KW-1185">Reference proteome</keyword>
<organism evidence="1 2">
    <name type="scientific">Aquimarina muelleri</name>
    <dbReference type="NCBI Taxonomy" id="279356"/>
    <lineage>
        <taxon>Bacteria</taxon>
        <taxon>Pseudomonadati</taxon>
        <taxon>Bacteroidota</taxon>
        <taxon>Flavobacteriia</taxon>
        <taxon>Flavobacteriales</taxon>
        <taxon>Flavobacteriaceae</taxon>
        <taxon>Aquimarina</taxon>
    </lineage>
</organism>
<dbReference type="Proteomes" id="UP000601108">
    <property type="component" value="Unassembled WGS sequence"/>
</dbReference>
<reference evidence="1 2" key="1">
    <citation type="journal article" date="2014" name="Int. J. Syst. Evol. Microbiol.">
        <title>Complete genome sequence of Corynebacterium casei LMG S-19264T (=DSM 44701T), isolated from a smear-ripened cheese.</title>
        <authorList>
            <consortium name="US DOE Joint Genome Institute (JGI-PGF)"/>
            <person name="Walter F."/>
            <person name="Albersmeier A."/>
            <person name="Kalinowski J."/>
            <person name="Ruckert C."/>
        </authorList>
    </citation>
    <scope>NUCLEOTIDE SEQUENCE [LARGE SCALE GENOMIC DNA]</scope>
    <source>
        <strain evidence="1 2">KCTC 12285</strain>
    </source>
</reference>
<evidence type="ECO:0000313" key="2">
    <source>
        <dbReference type="Proteomes" id="UP000601108"/>
    </source>
</evidence>
<accession>A0A918N276</accession>
<proteinExistence type="predicted"/>
<dbReference type="EMBL" id="BMWS01000005">
    <property type="protein sequence ID" value="GGX10419.1"/>
    <property type="molecule type" value="Genomic_DNA"/>
</dbReference>
<dbReference type="AlphaFoldDB" id="A0A918N276"/>
<name>A0A918N276_9FLAO</name>
<gene>
    <name evidence="1" type="ORF">GCM10007384_10180</name>
</gene>
<evidence type="ECO:0000313" key="1">
    <source>
        <dbReference type="EMBL" id="GGX10419.1"/>
    </source>
</evidence>
<dbReference type="RefSeq" id="WP_027414167.1">
    <property type="nucleotide sequence ID" value="NZ_BMWS01000005.1"/>
</dbReference>
<sequence>MKNHISNLGKILTKTQQKKINGGSFNPCPCSSEYELYSDGSCSYPASGTAWGTPFPGGRCLGTLQNDFCCS</sequence>
<protein>
    <submittedName>
        <fullName evidence="1">Uncharacterized protein</fullName>
    </submittedName>
</protein>